<feature type="region of interest" description="Disordered" evidence="1">
    <location>
        <begin position="1"/>
        <end position="27"/>
    </location>
</feature>
<comment type="caution">
    <text evidence="2">The sequence shown here is derived from an EMBL/GenBank/DDBJ whole genome shotgun (WGS) entry which is preliminary data.</text>
</comment>
<dbReference type="RefSeq" id="XP_031866618.1">
    <property type="nucleotide sequence ID" value="XM_032017187.1"/>
</dbReference>
<dbReference type="OrthoDB" id="3485856at2759"/>
<name>A0A370TEK8_9HELO</name>
<organism evidence="2 3">
    <name type="scientific">Venustampulla echinocandica</name>
    <dbReference type="NCBI Taxonomy" id="2656787"/>
    <lineage>
        <taxon>Eukaryota</taxon>
        <taxon>Fungi</taxon>
        <taxon>Dikarya</taxon>
        <taxon>Ascomycota</taxon>
        <taxon>Pezizomycotina</taxon>
        <taxon>Leotiomycetes</taxon>
        <taxon>Helotiales</taxon>
        <taxon>Pleuroascaceae</taxon>
        <taxon>Venustampulla</taxon>
    </lineage>
</organism>
<dbReference type="Proteomes" id="UP000254866">
    <property type="component" value="Unassembled WGS sequence"/>
</dbReference>
<feature type="region of interest" description="Disordered" evidence="1">
    <location>
        <begin position="303"/>
        <end position="369"/>
    </location>
</feature>
<evidence type="ECO:0000313" key="3">
    <source>
        <dbReference type="Proteomes" id="UP000254866"/>
    </source>
</evidence>
<dbReference type="STRING" id="2656787.A0A370TEK8"/>
<reference evidence="2 3" key="1">
    <citation type="journal article" date="2018" name="IMA Fungus">
        <title>IMA Genome-F 9: Draft genome sequence of Annulohypoxylon stygium, Aspergillus mulundensis, Berkeleyomyces basicola (syn. Thielaviopsis basicola), Ceratocystis smalleyi, two Cercospora beticola strains, Coleophoma cylindrospora, Fusarium fracticaudum, Phialophora cf. hyalina, and Morchella septimelata.</title>
        <authorList>
            <person name="Wingfield B.D."/>
            <person name="Bills G.F."/>
            <person name="Dong Y."/>
            <person name="Huang W."/>
            <person name="Nel W.J."/>
            <person name="Swalarsk-Parry B.S."/>
            <person name="Vaghefi N."/>
            <person name="Wilken P.M."/>
            <person name="An Z."/>
            <person name="de Beer Z.W."/>
            <person name="De Vos L."/>
            <person name="Chen L."/>
            <person name="Duong T.A."/>
            <person name="Gao Y."/>
            <person name="Hammerbacher A."/>
            <person name="Kikkert J.R."/>
            <person name="Li Y."/>
            <person name="Li H."/>
            <person name="Li K."/>
            <person name="Li Q."/>
            <person name="Liu X."/>
            <person name="Ma X."/>
            <person name="Naidoo K."/>
            <person name="Pethybridge S.J."/>
            <person name="Sun J."/>
            <person name="Steenkamp E.T."/>
            <person name="van der Nest M.A."/>
            <person name="van Wyk S."/>
            <person name="Wingfield M.J."/>
            <person name="Xiong C."/>
            <person name="Yue Q."/>
            <person name="Zhang X."/>
        </authorList>
    </citation>
    <scope>NUCLEOTIDE SEQUENCE [LARGE SCALE GENOMIC DNA]</scope>
    <source>
        <strain evidence="2 3">BP 5553</strain>
    </source>
</reference>
<evidence type="ECO:0000313" key="2">
    <source>
        <dbReference type="EMBL" id="RDL33125.1"/>
    </source>
</evidence>
<keyword evidence="3" id="KW-1185">Reference proteome</keyword>
<sequence length="369" mass="41615">MSVQQSLQTTPPESFTDPLTPPATDEKTKATCISSVISEIRRRKHGHSLSGKPWHRFVLDAHQYKDLQRHLQLDSSLWDYFVHKLRHDYFPSAKLLILRMPGLLHESLASYVTQEITLQLRAIAQSDSPSAEFAGDIDNNASAEINFTDAEYGSHQPDASFQHFNAQYPGVIIELSYSQKKKDLSRLANEYILGSDADIRVVIGIDVEYKGSKRATISMWRPQIVINDAGEGELCAIQTVTDQLFCDDVGNLVLNPEASIHLRLEDFGTEAFATTFNDLTEPIHISPETLYRFLKRSEAKATRVRQGQGLARSSKPWTRKRRRDSTPPEQLSSDREGKFADEEQRATKRATKDDASYKTSSSEAEVEAE</sequence>
<protein>
    <submittedName>
        <fullName evidence="2">Uncharacterized protein</fullName>
    </submittedName>
</protein>
<accession>A0A370TEK8</accession>
<dbReference type="AlphaFoldDB" id="A0A370TEK8"/>
<proteinExistence type="predicted"/>
<gene>
    <name evidence="2" type="ORF">BP5553_08564</name>
</gene>
<feature type="compositionally biased region" description="Polar residues" evidence="1">
    <location>
        <begin position="1"/>
        <end position="13"/>
    </location>
</feature>
<evidence type="ECO:0000256" key="1">
    <source>
        <dbReference type="SAM" id="MobiDB-lite"/>
    </source>
</evidence>
<dbReference type="GeneID" id="43601413"/>
<feature type="compositionally biased region" description="Basic and acidic residues" evidence="1">
    <location>
        <begin position="332"/>
        <end position="356"/>
    </location>
</feature>
<dbReference type="EMBL" id="NPIC01000009">
    <property type="protein sequence ID" value="RDL33125.1"/>
    <property type="molecule type" value="Genomic_DNA"/>
</dbReference>